<keyword evidence="1" id="KW-1133">Transmembrane helix</keyword>
<organism evidence="2 3">
    <name type="scientific">Drosophila albomicans</name>
    <name type="common">Fruit fly</name>
    <dbReference type="NCBI Taxonomy" id="7291"/>
    <lineage>
        <taxon>Eukaryota</taxon>
        <taxon>Metazoa</taxon>
        <taxon>Ecdysozoa</taxon>
        <taxon>Arthropoda</taxon>
        <taxon>Hexapoda</taxon>
        <taxon>Insecta</taxon>
        <taxon>Pterygota</taxon>
        <taxon>Neoptera</taxon>
        <taxon>Endopterygota</taxon>
        <taxon>Diptera</taxon>
        <taxon>Brachycera</taxon>
        <taxon>Muscomorpha</taxon>
        <taxon>Ephydroidea</taxon>
        <taxon>Drosophilidae</taxon>
        <taxon>Drosophila</taxon>
    </lineage>
</organism>
<evidence type="ECO:0000313" key="3">
    <source>
        <dbReference type="RefSeq" id="XP_034110077.1"/>
    </source>
</evidence>
<proteinExistence type="predicted"/>
<evidence type="ECO:0000313" key="2">
    <source>
        <dbReference type="Proteomes" id="UP000515160"/>
    </source>
</evidence>
<name>A0A6P8YYF1_DROAB</name>
<dbReference type="RefSeq" id="XP_034110077.1">
    <property type="nucleotide sequence ID" value="XM_034254186.2"/>
</dbReference>
<keyword evidence="1" id="KW-0472">Membrane</keyword>
<accession>A0A6P8YYF1</accession>
<dbReference type="GeneID" id="117571812"/>
<gene>
    <name evidence="3" type="primary">LOC117571812</name>
</gene>
<dbReference type="AlphaFoldDB" id="A0A6P8YYF1"/>
<protein>
    <submittedName>
        <fullName evidence="3">Uncharacterized protein LOC117571812</fullName>
    </submittedName>
</protein>
<sequence length="273" mass="32271">MTKPLQVNKNRCIIGNYGLMRKISVLRIAEQIHSQRKNSVVNNPIKDLYEFHDFDIDCETIPQNDFNIDYECEITPRMNMEFPLWTNLSTEIKKTPFKKRSLRKLLDNECVNQISIQQLKDRLSSPHGIKPEKRGRIIKAKELCDPSYKSREKLNAKLILHNNNRPKKKENECNPSFISNLQIVPIEDLLPQLALYLPHPRFVKRIEFDSRLFDINFMANSTQKLRRFQQILHSFYFVVFIGFTYIILATTTEIIQYVDNRLRSVTSFFFSLP</sequence>
<dbReference type="Proteomes" id="UP000515160">
    <property type="component" value="Chromosome X"/>
</dbReference>
<keyword evidence="1" id="KW-0812">Transmembrane</keyword>
<reference evidence="3" key="1">
    <citation type="submission" date="2025-08" db="UniProtKB">
        <authorList>
            <consortium name="RefSeq"/>
        </authorList>
    </citation>
    <scope>IDENTIFICATION</scope>
    <source>
        <strain evidence="3">15112-1751.03</strain>
        <tissue evidence="3">Whole Adult</tissue>
    </source>
</reference>
<evidence type="ECO:0000256" key="1">
    <source>
        <dbReference type="SAM" id="Phobius"/>
    </source>
</evidence>
<keyword evidence="2" id="KW-1185">Reference proteome</keyword>
<feature type="transmembrane region" description="Helical" evidence="1">
    <location>
        <begin position="234"/>
        <end position="258"/>
    </location>
</feature>